<accession>A0ABV4D8Z8</accession>
<reference evidence="1 2" key="1">
    <citation type="submission" date="2024-03" db="EMBL/GenBank/DDBJ databases">
        <title>Mouse gut bacterial collection (mGBC) of GemPharmatech.</title>
        <authorList>
            <person name="He Y."/>
            <person name="Dong L."/>
            <person name="Wu D."/>
            <person name="Gao X."/>
            <person name="Lin Z."/>
        </authorList>
    </citation>
    <scope>NUCLEOTIDE SEQUENCE [LARGE SCALE GENOMIC DNA]</scope>
    <source>
        <strain evidence="1 2">61-15</strain>
    </source>
</reference>
<organism evidence="1 2">
    <name type="scientific">Lactococcus ileimucosae</name>
    <dbReference type="NCBI Taxonomy" id="2941329"/>
    <lineage>
        <taxon>Bacteria</taxon>
        <taxon>Bacillati</taxon>
        <taxon>Bacillota</taxon>
        <taxon>Bacilli</taxon>
        <taxon>Lactobacillales</taxon>
        <taxon>Streptococcaceae</taxon>
        <taxon>Lactococcus</taxon>
    </lineage>
</organism>
<evidence type="ECO:0000313" key="1">
    <source>
        <dbReference type="EMBL" id="MEY8444365.1"/>
    </source>
</evidence>
<dbReference type="EMBL" id="JBCLSH010000043">
    <property type="protein sequence ID" value="MEY8444365.1"/>
    <property type="molecule type" value="Genomic_DNA"/>
</dbReference>
<name>A0ABV4D8Z8_9LACT</name>
<dbReference type="Proteomes" id="UP001565283">
    <property type="component" value="Unassembled WGS sequence"/>
</dbReference>
<sequence>MKKSTKTFIAFCVLVVSLVLIGGTFAYTNIAQRALNMLEGEPSLEYGGRVHDYFDDVSGNKDVFSENFGSEALLTRVKFTELFTQNGVSLVPGGDIDINDPMTWPTWIPGPETGASPSGTEALGTRIGSNAPINAYFHLQLGQATHGTNRPWFLPTFNLDSNSIRTATAGAGVDVETGGATHPGEGTANYWTEGMFDASIMGPPESPEQHETRQVLEQERPPMTFTQWQGLGESDRVGHFWVIDQETGWAYWADLLLSGQATSFLLDSKIAQPALSTLKGDGSYQIHAIGQFSVNDSTYLEEFWREDMDSNLNTANGQSIIQTIQDMYG</sequence>
<protein>
    <submittedName>
        <fullName evidence="1">Uncharacterized protein</fullName>
    </submittedName>
</protein>
<keyword evidence="2" id="KW-1185">Reference proteome</keyword>
<dbReference type="RefSeq" id="WP_369948766.1">
    <property type="nucleotide sequence ID" value="NZ_JBCLSH010000043.1"/>
</dbReference>
<comment type="caution">
    <text evidence="1">The sequence shown here is derived from an EMBL/GenBank/DDBJ whole genome shotgun (WGS) entry which is preliminary data.</text>
</comment>
<gene>
    <name evidence="1" type="ORF">AALA52_09005</name>
</gene>
<proteinExistence type="predicted"/>
<evidence type="ECO:0000313" key="2">
    <source>
        <dbReference type="Proteomes" id="UP001565283"/>
    </source>
</evidence>